<dbReference type="Proteomes" id="UP000326396">
    <property type="component" value="Linkage Group LG4"/>
</dbReference>
<organism evidence="1 2">
    <name type="scientific">Mikania micrantha</name>
    <name type="common">bitter vine</name>
    <dbReference type="NCBI Taxonomy" id="192012"/>
    <lineage>
        <taxon>Eukaryota</taxon>
        <taxon>Viridiplantae</taxon>
        <taxon>Streptophyta</taxon>
        <taxon>Embryophyta</taxon>
        <taxon>Tracheophyta</taxon>
        <taxon>Spermatophyta</taxon>
        <taxon>Magnoliopsida</taxon>
        <taxon>eudicotyledons</taxon>
        <taxon>Gunneridae</taxon>
        <taxon>Pentapetalae</taxon>
        <taxon>asterids</taxon>
        <taxon>campanulids</taxon>
        <taxon>Asterales</taxon>
        <taxon>Asteraceae</taxon>
        <taxon>Asteroideae</taxon>
        <taxon>Heliantheae alliance</taxon>
        <taxon>Eupatorieae</taxon>
        <taxon>Mikania</taxon>
    </lineage>
</organism>
<dbReference type="AlphaFoldDB" id="A0A5N6MZZ5"/>
<evidence type="ECO:0000313" key="1">
    <source>
        <dbReference type="EMBL" id="KAD4179918.1"/>
    </source>
</evidence>
<evidence type="ECO:0000313" key="2">
    <source>
        <dbReference type="Proteomes" id="UP000326396"/>
    </source>
</evidence>
<comment type="caution">
    <text evidence="1">The sequence shown here is derived from an EMBL/GenBank/DDBJ whole genome shotgun (WGS) entry which is preliminary data.</text>
</comment>
<proteinExistence type="predicted"/>
<reference evidence="1 2" key="1">
    <citation type="submission" date="2019-05" db="EMBL/GenBank/DDBJ databases">
        <title>Mikania micrantha, genome provides insights into the molecular mechanism of rapid growth.</title>
        <authorList>
            <person name="Liu B."/>
        </authorList>
    </citation>
    <scope>NUCLEOTIDE SEQUENCE [LARGE SCALE GENOMIC DNA]</scope>
    <source>
        <strain evidence="1">NLD-2019</strain>
        <tissue evidence="1">Leaf</tissue>
    </source>
</reference>
<dbReference type="EMBL" id="SZYD01000014">
    <property type="protein sequence ID" value="KAD4179918.1"/>
    <property type="molecule type" value="Genomic_DNA"/>
</dbReference>
<name>A0A5N6MZZ5_9ASTR</name>
<dbReference type="OrthoDB" id="1733677at2759"/>
<gene>
    <name evidence="1" type="ORF">E3N88_28509</name>
</gene>
<keyword evidence="2" id="KW-1185">Reference proteome</keyword>
<protein>
    <recommendedName>
        <fullName evidence="3">Reverse transcriptase zinc-binding domain-containing protein</fullName>
    </recommendedName>
</protein>
<evidence type="ECO:0008006" key="3">
    <source>
        <dbReference type="Google" id="ProtNLM"/>
    </source>
</evidence>
<accession>A0A5N6MZZ5</accession>
<sequence>MELRLEKKKILKEIEHRKGQDSKQKARIKWAIEGGENSSFFHGLINRNLHCNRINGLLIGGMWNTTPEDIKLELFEFFKNKFQEPIPVRPNMFCYGIGRISNDEASVLTSPFSPEEIKKVGDDLSKFNVEVPNLVVGKVGCGDKIRFWVDKWLGDVVLYKRFPLLFNKEVHKSCTINERYLRIGDNISLNWTWLASSLTQMRLQNSVTFSNSFWMFA</sequence>